<keyword evidence="3" id="KW-1185">Reference proteome</keyword>
<feature type="transmembrane region" description="Helical" evidence="1">
    <location>
        <begin position="106"/>
        <end position="129"/>
    </location>
</feature>
<dbReference type="STRING" id="1122622.GCA_000421185_00360"/>
<gene>
    <name evidence="2" type="ORF">SAMN05421879_11830</name>
</gene>
<keyword evidence="1" id="KW-0812">Transmembrane</keyword>
<accession>A0A285VV04</accession>
<sequence length="138" mass="14569">MATQAQLPARTSRRRMPGQLRLLAASVMMLVGAFLPWLYTPLGTVTGMRGPGLWTATVGLLALAGALVPIRFLAIGQALVAAAVCVVLPLWQFFHVFRLVGMQGWVPGPGLVLTLAGGVLAAVAGWQLWSLRPRADAG</sequence>
<proteinExistence type="predicted"/>
<feature type="transmembrane region" description="Helical" evidence="1">
    <location>
        <begin position="20"/>
        <end position="39"/>
    </location>
</feature>
<evidence type="ECO:0000313" key="3">
    <source>
        <dbReference type="Proteomes" id="UP000219688"/>
    </source>
</evidence>
<protein>
    <submittedName>
        <fullName evidence="2">Uncharacterized protein</fullName>
    </submittedName>
</protein>
<dbReference type="Proteomes" id="UP000219688">
    <property type="component" value="Unassembled WGS sequence"/>
</dbReference>
<evidence type="ECO:0000313" key="2">
    <source>
        <dbReference type="EMBL" id="SOC57920.1"/>
    </source>
</evidence>
<keyword evidence="1" id="KW-1133">Transmembrane helix</keyword>
<organism evidence="2 3">
    <name type="scientific">Ornithinimicrobium cerasi</name>
    <dbReference type="NCBI Taxonomy" id="2248773"/>
    <lineage>
        <taxon>Bacteria</taxon>
        <taxon>Bacillati</taxon>
        <taxon>Actinomycetota</taxon>
        <taxon>Actinomycetes</taxon>
        <taxon>Micrococcales</taxon>
        <taxon>Ornithinimicrobiaceae</taxon>
        <taxon>Ornithinimicrobium</taxon>
    </lineage>
</organism>
<feature type="transmembrane region" description="Helical" evidence="1">
    <location>
        <begin position="75"/>
        <end position="94"/>
    </location>
</feature>
<dbReference type="RefSeq" id="WP_220388163.1">
    <property type="nucleotide sequence ID" value="NZ_OBQK01000018.1"/>
</dbReference>
<name>A0A285VV04_9MICO</name>
<feature type="transmembrane region" description="Helical" evidence="1">
    <location>
        <begin position="51"/>
        <end position="68"/>
    </location>
</feature>
<evidence type="ECO:0000256" key="1">
    <source>
        <dbReference type="SAM" id="Phobius"/>
    </source>
</evidence>
<dbReference type="AlphaFoldDB" id="A0A285VV04"/>
<dbReference type="EMBL" id="OBQK01000018">
    <property type="protein sequence ID" value="SOC57920.1"/>
    <property type="molecule type" value="Genomic_DNA"/>
</dbReference>
<keyword evidence="1" id="KW-0472">Membrane</keyword>
<reference evidence="3" key="1">
    <citation type="submission" date="2017-08" db="EMBL/GenBank/DDBJ databases">
        <authorList>
            <person name="Varghese N."/>
            <person name="Submissions S."/>
        </authorList>
    </citation>
    <scope>NUCLEOTIDE SEQUENCE [LARGE SCALE GENOMIC DNA]</scope>
    <source>
        <strain evidence="3">USBA17B2</strain>
    </source>
</reference>